<keyword evidence="3" id="KW-1185">Reference proteome</keyword>
<proteinExistence type="predicted"/>
<comment type="caution">
    <text evidence="2">The sequence shown here is derived from an EMBL/GenBank/DDBJ whole genome shotgun (WGS) entry which is preliminary data.</text>
</comment>
<feature type="domain" description="Glyoxalase-like" evidence="1">
    <location>
        <begin position="3"/>
        <end position="172"/>
    </location>
</feature>
<gene>
    <name evidence="2" type="ORF">LX81_02149</name>
</gene>
<evidence type="ECO:0000313" key="2">
    <source>
        <dbReference type="EMBL" id="PZX16297.1"/>
    </source>
</evidence>
<dbReference type="RefSeq" id="WP_234822565.1">
    <property type="nucleotide sequence ID" value="NZ_QKZL01000007.1"/>
</dbReference>
<dbReference type="InterPro" id="IPR029068">
    <property type="entry name" value="Glyas_Bleomycin-R_OHBP_Dase"/>
</dbReference>
<evidence type="ECO:0000259" key="1">
    <source>
        <dbReference type="Pfam" id="PF13468"/>
    </source>
</evidence>
<sequence length="210" mass="22328">MRIDHLVVTAPSLEAGSDHVAEALGVAPGPGGRHDGMGTHNLLLSLGPEVYIEVIAVDPDAPEPSRARMFGLDADPGAPRLASWVARCDDLRAEVAQAPDMLGEIIDLARGDLSWSMTAPPGGRMPYDGIAPPLISWTGGTCAQDLLPPSDLRFERLILRHPRSEELQLNWPVLGQLDRVTLEPGPVPSLEAEILTAMGMRRLSSAVAAG</sequence>
<dbReference type="InterPro" id="IPR025870">
    <property type="entry name" value="Glyoxalase-like_dom"/>
</dbReference>
<dbReference type="Gene3D" id="3.10.180.10">
    <property type="entry name" value="2,3-Dihydroxybiphenyl 1,2-Dioxygenase, domain 1"/>
    <property type="match status" value="1"/>
</dbReference>
<dbReference type="AlphaFoldDB" id="A0A2W7NDR8"/>
<name>A0A2W7NDR8_9RHOB</name>
<dbReference type="EMBL" id="QKZL01000007">
    <property type="protein sequence ID" value="PZX16297.1"/>
    <property type="molecule type" value="Genomic_DNA"/>
</dbReference>
<accession>A0A2W7NDR8</accession>
<protein>
    <submittedName>
        <fullName evidence="2">Glyoxalase-like protein</fullName>
    </submittedName>
</protein>
<organism evidence="2 3">
    <name type="scientific">Palleronia aestuarii</name>
    <dbReference type="NCBI Taxonomy" id="568105"/>
    <lineage>
        <taxon>Bacteria</taxon>
        <taxon>Pseudomonadati</taxon>
        <taxon>Pseudomonadota</taxon>
        <taxon>Alphaproteobacteria</taxon>
        <taxon>Rhodobacterales</taxon>
        <taxon>Roseobacteraceae</taxon>
        <taxon>Palleronia</taxon>
    </lineage>
</organism>
<reference evidence="2 3" key="1">
    <citation type="submission" date="2018-06" db="EMBL/GenBank/DDBJ databases">
        <title>Genomic Encyclopedia of Archaeal and Bacterial Type Strains, Phase II (KMG-II): from individual species to whole genera.</title>
        <authorList>
            <person name="Goeker M."/>
        </authorList>
    </citation>
    <scope>NUCLEOTIDE SEQUENCE [LARGE SCALE GENOMIC DNA]</scope>
    <source>
        <strain evidence="2 3">DSM 22009</strain>
    </source>
</reference>
<dbReference type="Proteomes" id="UP000248916">
    <property type="component" value="Unassembled WGS sequence"/>
</dbReference>
<evidence type="ECO:0000313" key="3">
    <source>
        <dbReference type="Proteomes" id="UP000248916"/>
    </source>
</evidence>
<dbReference type="Pfam" id="PF13468">
    <property type="entry name" value="Glyoxalase_3"/>
    <property type="match status" value="1"/>
</dbReference>